<comment type="subcellular location">
    <subcellularLocation>
        <location evidence="2">Membrane</location>
        <topology evidence="2">Multi-pass membrane protein</topology>
    </subcellularLocation>
</comment>
<evidence type="ECO:0000313" key="14">
    <source>
        <dbReference type="EMBL" id="MBB6091789.1"/>
    </source>
</evidence>
<comment type="cofactor">
    <cofactor evidence="12">
        <name>heme</name>
        <dbReference type="ChEBI" id="CHEBI:30413"/>
    </cofactor>
    <text evidence="12">The heme is bound between the two transmembrane subunits.</text>
</comment>
<dbReference type="RefSeq" id="WP_184329566.1">
    <property type="nucleotide sequence ID" value="NZ_JACHHZ010000001.1"/>
</dbReference>
<feature type="transmembrane region" description="Helical" evidence="13">
    <location>
        <begin position="69"/>
        <end position="86"/>
    </location>
</feature>
<comment type="subunit">
    <text evidence="11">Part of an enzyme complex containing four subunits: a flavoprotein, an iron-sulfur protein, plus two membrane-anchoring proteins, SdhC and SdhD. The complex can form homotrimers.</text>
</comment>
<evidence type="ECO:0000256" key="13">
    <source>
        <dbReference type="SAM" id="Phobius"/>
    </source>
</evidence>
<dbReference type="PROSITE" id="PS01001">
    <property type="entry name" value="SDH_CYT_2"/>
    <property type="match status" value="1"/>
</dbReference>
<name>A0A841HH92_9GAMM</name>
<evidence type="ECO:0000256" key="8">
    <source>
        <dbReference type="ARBA" id="ARBA00022989"/>
    </source>
</evidence>
<gene>
    <name evidence="14" type="ORF">HNQ60_000635</name>
</gene>
<evidence type="ECO:0000313" key="15">
    <source>
        <dbReference type="Proteomes" id="UP000588068"/>
    </source>
</evidence>
<evidence type="ECO:0000256" key="7">
    <source>
        <dbReference type="ARBA" id="ARBA00022723"/>
    </source>
</evidence>
<evidence type="ECO:0000256" key="4">
    <source>
        <dbReference type="ARBA" id="ARBA00020076"/>
    </source>
</evidence>
<dbReference type="AlphaFoldDB" id="A0A841HH92"/>
<evidence type="ECO:0000256" key="6">
    <source>
        <dbReference type="ARBA" id="ARBA00022692"/>
    </source>
</evidence>
<keyword evidence="6 13" id="KW-0812">Transmembrane</keyword>
<keyword evidence="9 12" id="KW-0408">Iron</keyword>
<keyword evidence="10 13" id="KW-0472">Membrane</keyword>
<proteinExistence type="inferred from homology"/>
<sequence length="134" mass="15003">MSTPTKYTRPLSPFMPLYRWQYTMTLSILHRVTGCALSVGALLLVYWLVAAASGAEVYAKAQTFFAHPFIRFTLIVFSFSFFYHLLNGVRHLSWDVGHGFEKKIARASGWVAFLGAVALTAFFWFLIVGRGGAA</sequence>
<dbReference type="EMBL" id="JACHHZ010000001">
    <property type="protein sequence ID" value="MBB6091789.1"/>
    <property type="molecule type" value="Genomic_DNA"/>
</dbReference>
<dbReference type="NCBIfam" id="TIGR02970">
    <property type="entry name" value="succ_dehyd_cytB"/>
    <property type="match status" value="1"/>
</dbReference>
<feature type="transmembrane region" description="Helical" evidence="13">
    <location>
        <begin position="28"/>
        <end position="49"/>
    </location>
</feature>
<dbReference type="PANTHER" id="PTHR10978">
    <property type="entry name" value="SUCCINATE DEHYDROGENASE CYTOCHROME B560 SUBUNIT"/>
    <property type="match status" value="1"/>
</dbReference>
<keyword evidence="15" id="KW-1185">Reference proteome</keyword>
<keyword evidence="5 12" id="KW-0349">Heme</keyword>
<dbReference type="CDD" id="cd03499">
    <property type="entry name" value="SQR_TypeC_SdhC"/>
    <property type="match status" value="1"/>
</dbReference>
<evidence type="ECO:0000256" key="1">
    <source>
        <dbReference type="ARBA" id="ARBA00004050"/>
    </source>
</evidence>
<keyword evidence="8 13" id="KW-1133">Transmembrane helix</keyword>
<dbReference type="PANTHER" id="PTHR10978:SF5">
    <property type="entry name" value="SUCCINATE DEHYDROGENASE CYTOCHROME B560 SUBUNIT, MITOCHONDRIAL"/>
    <property type="match status" value="1"/>
</dbReference>
<reference evidence="14 15" key="1">
    <citation type="submission" date="2020-08" db="EMBL/GenBank/DDBJ databases">
        <title>Genomic Encyclopedia of Type Strains, Phase IV (KMG-IV): sequencing the most valuable type-strain genomes for metagenomic binning, comparative biology and taxonomic classification.</title>
        <authorList>
            <person name="Goeker M."/>
        </authorList>
    </citation>
    <scope>NUCLEOTIDE SEQUENCE [LARGE SCALE GENOMIC DNA]</scope>
    <source>
        <strain evidence="14 15">DSM 26723</strain>
    </source>
</reference>
<dbReference type="PIRSF" id="PIRSF000178">
    <property type="entry name" value="SDH_cyt_b560"/>
    <property type="match status" value="1"/>
</dbReference>
<dbReference type="InterPro" id="IPR018495">
    <property type="entry name" value="Succ_DH_cyt_bsu_CS"/>
</dbReference>
<comment type="function">
    <text evidence="1">Membrane-anchoring subunit of succinate dehydrogenase (SDH).</text>
</comment>
<organism evidence="14 15">
    <name type="scientific">Povalibacter uvarum</name>
    <dbReference type="NCBI Taxonomy" id="732238"/>
    <lineage>
        <taxon>Bacteria</taxon>
        <taxon>Pseudomonadati</taxon>
        <taxon>Pseudomonadota</taxon>
        <taxon>Gammaproteobacteria</taxon>
        <taxon>Steroidobacterales</taxon>
        <taxon>Steroidobacteraceae</taxon>
        <taxon>Povalibacter</taxon>
    </lineage>
</organism>
<evidence type="ECO:0000256" key="9">
    <source>
        <dbReference type="ARBA" id="ARBA00023004"/>
    </source>
</evidence>
<dbReference type="GO" id="GO:0006099">
    <property type="term" value="P:tricarboxylic acid cycle"/>
    <property type="evidence" value="ECO:0007669"/>
    <property type="project" value="InterPro"/>
</dbReference>
<dbReference type="Pfam" id="PF01127">
    <property type="entry name" value="Sdh_cyt"/>
    <property type="match status" value="1"/>
</dbReference>
<evidence type="ECO:0000256" key="3">
    <source>
        <dbReference type="ARBA" id="ARBA00007244"/>
    </source>
</evidence>
<evidence type="ECO:0000256" key="11">
    <source>
        <dbReference type="ARBA" id="ARBA00025912"/>
    </source>
</evidence>
<dbReference type="InterPro" id="IPR034804">
    <property type="entry name" value="SQR/QFR_C/D"/>
</dbReference>
<feature type="binding site" description="axial binding residue" evidence="12">
    <location>
        <position position="84"/>
    </location>
    <ligand>
        <name>heme</name>
        <dbReference type="ChEBI" id="CHEBI:30413"/>
        <note>ligand shared with second transmembrane subunit</note>
    </ligand>
    <ligandPart>
        <name>Fe</name>
        <dbReference type="ChEBI" id="CHEBI:18248"/>
    </ligandPart>
</feature>
<accession>A0A841HH92</accession>
<evidence type="ECO:0000256" key="5">
    <source>
        <dbReference type="ARBA" id="ARBA00022617"/>
    </source>
</evidence>
<comment type="similarity">
    <text evidence="3">Belongs to the cytochrome b560 family.</text>
</comment>
<dbReference type="GO" id="GO:0046872">
    <property type="term" value="F:metal ion binding"/>
    <property type="evidence" value="ECO:0007669"/>
    <property type="project" value="UniProtKB-KW"/>
</dbReference>
<protein>
    <recommendedName>
        <fullName evidence="4">Succinate dehydrogenase cytochrome b556 subunit</fullName>
    </recommendedName>
</protein>
<dbReference type="Gene3D" id="1.20.1300.10">
    <property type="entry name" value="Fumarate reductase/succinate dehydrogenase, transmembrane subunit"/>
    <property type="match status" value="1"/>
</dbReference>
<evidence type="ECO:0000256" key="10">
    <source>
        <dbReference type="ARBA" id="ARBA00023136"/>
    </source>
</evidence>
<dbReference type="InterPro" id="IPR014314">
    <property type="entry name" value="Succ_DH_cytb556"/>
</dbReference>
<dbReference type="GO" id="GO:0016020">
    <property type="term" value="C:membrane"/>
    <property type="evidence" value="ECO:0007669"/>
    <property type="project" value="UniProtKB-SubCell"/>
</dbReference>
<feature type="transmembrane region" description="Helical" evidence="13">
    <location>
        <begin position="107"/>
        <end position="127"/>
    </location>
</feature>
<keyword evidence="7 12" id="KW-0479">Metal-binding</keyword>
<evidence type="ECO:0000256" key="2">
    <source>
        <dbReference type="ARBA" id="ARBA00004141"/>
    </source>
</evidence>
<dbReference type="GO" id="GO:0009055">
    <property type="term" value="F:electron transfer activity"/>
    <property type="evidence" value="ECO:0007669"/>
    <property type="project" value="InterPro"/>
</dbReference>
<evidence type="ECO:0000256" key="12">
    <source>
        <dbReference type="PIRSR" id="PIRSR000178-1"/>
    </source>
</evidence>
<dbReference type="InterPro" id="IPR000701">
    <property type="entry name" value="SuccDH_FuR_B_TM-su"/>
</dbReference>
<dbReference type="SUPFAM" id="SSF81343">
    <property type="entry name" value="Fumarate reductase respiratory complex transmembrane subunits"/>
    <property type="match status" value="1"/>
</dbReference>
<comment type="caution">
    <text evidence="14">The sequence shown here is derived from an EMBL/GenBank/DDBJ whole genome shotgun (WGS) entry which is preliminary data.</text>
</comment>
<dbReference type="Proteomes" id="UP000588068">
    <property type="component" value="Unassembled WGS sequence"/>
</dbReference>